<dbReference type="Gene3D" id="3.10.50.30">
    <property type="entry name" value="Transcription elongation factor, GreA/GreB, C-terminal domain"/>
    <property type="match status" value="1"/>
</dbReference>
<dbReference type="RefSeq" id="WP_090877079.1">
    <property type="nucleotide sequence ID" value="NZ_FMXQ01000005.1"/>
</dbReference>
<dbReference type="Proteomes" id="UP000199071">
    <property type="component" value="Unassembled WGS sequence"/>
</dbReference>
<dbReference type="InterPro" id="IPR036953">
    <property type="entry name" value="GreA/GreB_C_sf"/>
</dbReference>
<dbReference type="STRING" id="665467.SAMN02982931_02829"/>
<dbReference type="OrthoDB" id="7873913at2"/>
<keyword evidence="3" id="KW-1185">Reference proteome</keyword>
<dbReference type="EMBL" id="FMXQ01000005">
    <property type="protein sequence ID" value="SDB37106.1"/>
    <property type="molecule type" value="Genomic_DNA"/>
</dbReference>
<organism evidence="2 3">
    <name type="scientific">Bauldia litoralis</name>
    <dbReference type="NCBI Taxonomy" id="665467"/>
    <lineage>
        <taxon>Bacteria</taxon>
        <taxon>Pseudomonadati</taxon>
        <taxon>Pseudomonadota</taxon>
        <taxon>Alphaproteobacteria</taxon>
        <taxon>Hyphomicrobiales</taxon>
        <taxon>Kaistiaceae</taxon>
        <taxon>Bauldia</taxon>
    </lineage>
</organism>
<evidence type="ECO:0008006" key="4">
    <source>
        <dbReference type="Google" id="ProtNLM"/>
    </source>
</evidence>
<dbReference type="SUPFAM" id="SSF54534">
    <property type="entry name" value="FKBP-like"/>
    <property type="match status" value="1"/>
</dbReference>
<dbReference type="GO" id="GO:0003677">
    <property type="term" value="F:DNA binding"/>
    <property type="evidence" value="ECO:0007669"/>
    <property type="project" value="InterPro"/>
</dbReference>
<sequence>MRPPDRCLLTTRDFSILQSQLERTDLFGNPILPLIRDKLSAAEVVFPEDIDPRVVTLNSRVVFRVNDGPAETRVVVHARENDLIGVTIPILIPRGLALLGMAEGQQATPDGPRQPERIDVVEVAFQPEAARRALGDDVPANQQSDPADARPRPGDPALTSGAIDLAAQRVIRNRAKLRKGPAGNGGPGPSAA</sequence>
<dbReference type="AlphaFoldDB" id="A0A1G6CW66"/>
<reference evidence="2 3" key="1">
    <citation type="submission" date="2016-10" db="EMBL/GenBank/DDBJ databases">
        <authorList>
            <person name="de Groot N.N."/>
        </authorList>
    </citation>
    <scope>NUCLEOTIDE SEQUENCE [LARGE SCALE GENOMIC DNA]</scope>
    <source>
        <strain evidence="2 3">ATCC 35022</strain>
    </source>
</reference>
<feature type="region of interest" description="Disordered" evidence="1">
    <location>
        <begin position="173"/>
        <end position="192"/>
    </location>
</feature>
<evidence type="ECO:0000313" key="2">
    <source>
        <dbReference type="EMBL" id="SDB37106.1"/>
    </source>
</evidence>
<evidence type="ECO:0000313" key="3">
    <source>
        <dbReference type="Proteomes" id="UP000199071"/>
    </source>
</evidence>
<feature type="compositionally biased region" description="Gly residues" evidence="1">
    <location>
        <begin position="182"/>
        <end position="192"/>
    </location>
</feature>
<name>A0A1G6CW66_9HYPH</name>
<proteinExistence type="predicted"/>
<protein>
    <recommendedName>
        <fullName evidence="4">Regulator of nucleoside diphosphate kinase</fullName>
    </recommendedName>
</protein>
<feature type="region of interest" description="Disordered" evidence="1">
    <location>
        <begin position="131"/>
        <end position="164"/>
    </location>
</feature>
<accession>A0A1G6CW66</accession>
<gene>
    <name evidence="2" type="ORF">SAMN02982931_02829</name>
</gene>
<evidence type="ECO:0000256" key="1">
    <source>
        <dbReference type="SAM" id="MobiDB-lite"/>
    </source>
</evidence>
<dbReference type="GO" id="GO:0032784">
    <property type="term" value="P:regulation of DNA-templated transcription elongation"/>
    <property type="evidence" value="ECO:0007669"/>
    <property type="project" value="InterPro"/>
</dbReference>